<keyword evidence="2" id="KW-1185">Reference proteome</keyword>
<name>A0A7W6BZM4_9SPHN</name>
<proteinExistence type="predicted"/>
<evidence type="ECO:0000313" key="2">
    <source>
        <dbReference type="Proteomes" id="UP000561459"/>
    </source>
</evidence>
<organism evidence="1 2">
    <name type="scientific">Novosphingobium fluoreni</name>
    <dbReference type="NCBI Taxonomy" id="1391222"/>
    <lineage>
        <taxon>Bacteria</taxon>
        <taxon>Pseudomonadati</taxon>
        <taxon>Pseudomonadota</taxon>
        <taxon>Alphaproteobacteria</taxon>
        <taxon>Sphingomonadales</taxon>
        <taxon>Sphingomonadaceae</taxon>
        <taxon>Novosphingobium</taxon>
    </lineage>
</organism>
<dbReference type="Proteomes" id="UP000561459">
    <property type="component" value="Unassembled WGS sequence"/>
</dbReference>
<gene>
    <name evidence="1" type="ORF">GGR39_001442</name>
</gene>
<dbReference type="AlphaFoldDB" id="A0A7W6BZM4"/>
<evidence type="ECO:0000313" key="1">
    <source>
        <dbReference type="EMBL" id="MBB3939802.1"/>
    </source>
</evidence>
<sequence>MADGLNQSPDLAEWLNPVIFSGFGFAMKLF</sequence>
<reference evidence="1 2" key="1">
    <citation type="submission" date="2020-08" db="EMBL/GenBank/DDBJ databases">
        <title>Genomic Encyclopedia of Type Strains, Phase IV (KMG-IV): sequencing the most valuable type-strain genomes for metagenomic binning, comparative biology and taxonomic classification.</title>
        <authorList>
            <person name="Goeker M."/>
        </authorList>
    </citation>
    <scope>NUCLEOTIDE SEQUENCE [LARGE SCALE GENOMIC DNA]</scope>
    <source>
        <strain evidence="1 2">DSM 27568</strain>
    </source>
</reference>
<protein>
    <submittedName>
        <fullName evidence="1">Uncharacterized protein</fullName>
    </submittedName>
</protein>
<accession>A0A7W6BZM4</accession>
<dbReference type="EMBL" id="JACIDY010000002">
    <property type="protein sequence ID" value="MBB3939802.1"/>
    <property type="molecule type" value="Genomic_DNA"/>
</dbReference>
<comment type="caution">
    <text evidence="1">The sequence shown here is derived from an EMBL/GenBank/DDBJ whole genome shotgun (WGS) entry which is preliminary data.</text>
</comment>